<evidence type="ECO:0000313" key="2">
    <source>
        <dbReference type="EMBL" id="KAK7545570.1"/>
    </source>
</evidence>
<comment type="caution">
    <text evidence="2">The sequence shown here is derived from an EMBL/GenBank/DDBJ whole genome shotgun (WGS) entry which is preliminary data.</text>
</comment>
<evidence type="ECO:0000313" key="3">
    <source>
        <dbReference type="Proteomes" id="UP001365128"/>
    </source>
</evidence>
<evidence type="ECO:0000256" key="1">
    <source>
        <dbReference type="SAM" id="SignalP"/>
    </source>
</evidence>
<keyword evidence="1" id="KW-0732">Signal</keyword>
<protein>
    <submittedName>
        <fullName evidence="2">Uncharacterized protein</fullName>
    </submittedName>
</protein>
<sequence>MGYVTEPGGRGWLVGWLVGWLGCGSCDAVRCGWKCGDATRAPATGSNQCRGCVGAARLADINVRPFLTALNDVIRRGSQPKRGRIDGQVEEK</sequence>
<reference evidence="2 3" key="1">
    <citation type="submission" date="2024-04" db="EMBL/GenBank/DDBJ databases">
        <title>Phyllosticta paracitricarpa is synonymous to the EU quarantine fungus P. citricarpa based on phylogenomic analyses.</title>
        <authorList>
            <consortium name="Lawrence Berkeley National Laboratory"/>
            <person name="Van Ingen-Buijs V.A."/>
            <person name="Van Westerhoven A.C."/>
            <person name="Haridas S."/>
            <person name="Skiadas P."/>
            <person name="Martin F."/>
            <person name="Groenewald J.Z."/>
            <person name="Crous P.W."/>
            <person name="Seidl M.F."/>
        </authorList>
    </citation>
    <scope>NUCLEOTIDE SEQUENCE [LARGE SCALE GENOMIC DNA]</scope>
    <source>
        <strain evidence="2 3">CBS 122670</strain>
    </source>
</reference>
<gene>
    <name evidence="2" type="ORF">IWX46DRAFT_601253</name>
</gene>
<organism evidence="2 3">
    <name type="scientific">Phyllosticta citricarpa</name>
    <dbReference type="NCBI Taxonomy" id="55181"/>
    <lineage>
        <taxon>Eukaryota</taxon>
        <taxon>Fungi</taxon>
        <taxon>Dikarya</taxon>
        <taxon>Ascomycota</taxon>
        <taxon>Pezizomycotina</taxon>
        <taxon>Dothideomycetes</taxon>
        <taxon>Dothideomycetes incertae sedis</taxon>
        <taxon>Botryosphaeriales</taxon>
        <taxon>Phyllostictaceae</taxon>
        <taxon>Phyllosticta</taxon>
    </lineage>
</organism>
<feature type="chain" id="PRO_5045987230" evidence="1">
    <location>
        <begin position="29"/>
        <end position="92"/>
    </location>
</feature>
<keyword evidence="3" id="KW-1185">Reference proteome</keyword>
<accession>A0ABR1MC21</accession>
<dbReference type="Proteomes" id="UP001365128">
    <property type="component" value="Unassembled WGS sequence"/>
</dbReference>
<proteinExistence type="predicted"/>
<dbReference type="EMBL" id="JBBPDW010000017">
    <property type="protein sequence ID" value="KAK7545570.1"/>
    <property type="molecule type" value="Genomic_DNA"/>
</dbReference>
<feature type="signal peptide" evidence="1">
    <location>
        <begin position="1"/>
        <end position="28"/>
    </location>
</feature>
<name>A0ABR1MC21_9PEZI</name>